<feature type="binding site" evidence="11">
    <location>
        <position position="689"/>
    </location>
    <ligand>
        <name>Ca(2+)</name>
        <dbReference type="ChEBI" id="CHEBI:29108"/>
    </ligand>
</feature>
<keyword evidence="15" id="KW-1133">Transmembrane helix</keyword>
<proteinExistence type="inferred from homology"/>
<dbReference type="GO" id="GO:0005783">
    <property type="term" value="C:endoplasmic reticulum"/>
    <property type="evidence" value="ECO:0007669"/>
    <property type="project" value="TreeGrafter"/>
</dbReference>
<sequence>MSFQPPQNIPSFSSSQRPLEDSYWRPSAAKNNGGLGGYGLSKSQSSGVGSGARRLSTFFGRGRDLPMYKDKPYFAPRRTAPKRVQRQVLYVIAGLFLIAFVWVWFASREDVRNVRSSTATGEELWNWVQSLDSEAEKTKKPKRIDWEARREKVKDVFVVSWDGYAKHAWGYDEYRPISKKGRHMIEDGMGWIIVDALDTMMIMNLTSRVQDARDWIHNSLRYNQDHDVSTFETTIRMLGGLLSAHYLSTTYPQLAPISDDDVGSPGEDLYIEKATDLADRLLGAFESRSGVPYASVNLNTSVGIPSHADGGASSTAEATSVQLEFKYLAKLTGEAEYWEAVEKVMKVVDDQEREDGLLPIFIYADTGQFRGENIRLGSRGDSYYEYLIKQYLQTSKQEPIYKEMWDEALMGICKHLITYTKHANLTVLAERPDGLHRALLPKMDHLVCFLPGTIALGATGGLPLSVAKKSPDWGPRQDEEILLAKELMKTCWATYLATATGLAPEITYFEVDDPPRMMADVYPDSALIKGDKDQPSKYKQKDLDLISQPLDAADDETPSWKKDINIHAQDVHNLQRPETAESLFYMYRITGDEMYRNWGWEMFKSFVKHTAVVETDEPSPHEAKDDNDDESKKPRSRIVGFTSLSNANIVPPVTRDNMESFWLAETLKYFYLLFSDRDFIPLEETVFNTEAHPLPRFKPSGDLKTRWERKPRQKKNLQTESE</sequence>
<evidence type="ECO:0000256" key="2">
    <source>
        <dbReference type="ARBA" id="ARBA00004922"/>
    </source>
</evidence>
<feature type="transmembrane region" description="Helical" evidence="15">
    <location>
        <begin position="87"/>
        <end position="105"/>
    </location>
</feature>
<feature type="region of interest" description="Disordered" evidence="14">
    <location>
        <begin position="693"/>
        <end position="722"/>
    </location>
</feature>
<comment type="cofactor">
    <cofactor evidence="1 11">
        <name>Ca(2+)</name>
        <dbReference type="ChEBI" id="CHEBI:29108"/>
    </cofactor>
</comment>
<evidence type="ECO:0000256" key="9">
    <source>
        <dbReference type="ARBA" id="ARBA00048605"/>
    </source>
</evidence>
<dbReference type="GeneID" id="25315504"/>
<comment type="catalytic activity">
    <reaction evidence="8">
        <text>N(4)-(alpha-D-Man-(1-&gt;2)-alpha-D-Man-(1-&gt;2)-alpha-D-Man-(1-&gt;3)-[alpha-D-Man-(1-&gt;3)-[alpha-D-Man-(1-&gt;2)-alpha-D-Man-(1-&gt;6)]-alpha-D-Man-(1-&gt;6)]-beta-D-Man-(1-&gt;4)-beta-D-GlcNAc-(1-&gt;4)-beta-D-GlcNAc)-L-asparaginyl-[protein] (N-glucan mannose isomer 8A1,2,3B1,3) + 3 H2O = N(4)-(alpha-D-Man-(1-&gt;3)-[alpha-D-Man-(1-&gt;3)-[alpha-D-Man-(1-&gt;6)]-alpha-D-Man-(1-&gt;6)]-beta-D-Man-(1-&gt;4)-beta-D-GlcNAc-(1-&gt;4)-beta-D-GlcNAc)-L-asparaginyl-[protein] (N-glucan mannose isomer 5A1,2) + 3 beta-D-mannose</text>
        <dbReference type="Rhea" id="RHEA:56028"/>
        <dbReference type="Rhea" id="RHEA-COMP:14358"/>
        <dbReference type="Rhea" id="RHEA-COMP:14367"/>
        <dbReference type="ChEBI" id="CHEBI:15377"/>
        <dbReference type="ChEBI" id="CHEBI:28563"/>
        <dbReference type="ChEBI" id="CHEBI:59087"/>
        <dbReference type="ChEBI" id="CHEBI:60628"/>
        <dbReference type="EC" id="3.2.1.113"/>
    </reaction>
</comment>
<dbReference type="SUPFAM" id="SSF48225">
    <property type="entry name" value="Seven-hairpin glycosidases"/>
    <property type="match status" value="1"/>
</dbReference>
<evidence type="ECO:0000256" key="7">
    <source>
        <dbReference type="ARBA" id="ARBA00023157"/>
    </source>
</evidence>
<keyword evidence="15" id="KW-0472">Membrane</keyword>
<comment type="caution">
    <text evidence="16">The sequence shown here is derived from an EMBL/GenBank/DDBJ whole genome shotgun (WGS) entry which is preliminary data.</text>
</comment>
<feature type="active site" evidence="10">
    <location>
        <position position="381"/>
    </location>
</feature>
<dbReference type="Pfam" id="PF01532">
    <property type="entry name" value="Glyco_hydro_47"/>
    <property type="match status" value="1"/>
</dbReference>
<feature type="region of interest" description="Disordered" evidence="14">
    <location>
        <begin position="614"/>
        <end position="636"/>
    </location>
</feature>
<dbReference type="RefSeq" id="XP_013329412.1">
    <property type="nucleotide sequence ID" value="XM_013473958.1"/>
</dbReference>
<dbReference type="GO" id="GO:0005975">
    <property type="term" value="P:carbohydrate metabolic process"/>
    <property type="evidence" value="ECO:0007669"/>
    <property type="project" value="InterPro"/>
</dbReference>
<evidence type="ECO:0000313" key="17">
    <source>
        <dbReference type="Proteomes" id="UP000053958"/>
    </source>
</evidence>
<dbReference type="PANTHER" id="PTHR11742">
    <property type="entry name" value="MANNOSYL-OLIGOSACCHARIDE ALPHA-1,2-MANNOSIDASE-RELATED"/>
    <property type="match status" value="1"/>
</dbReference>
<dbReference type="EC" id="3.2.1.-" evidence="13"/>
<keyword evidence="17" id="KW-1185">Reference proteome</keyword>
<evidence type="ECO:0000256" key="11">
    <source>
        <dbReference type="PIRSR" id="PIRSR601382-2"/>
    </source>
</evidence>
<name>A0A0F4YXJ5_RASE3</name>
<feature type="active site" description="Proton donor" evidence="10">
    <location>
        <position position="505"/>
    </location>
</feature>
<dbReference type="FunFam" id="1.50.10.10:FF:000033">
    <property type="entry name" value="alpha-1,2-Mannosidase"/>
    <property type="match status" value="1"/>
</dbReference>
<accession>A0A0F4YXJ5</accession>
<dbReference type="InterPro" id="IPR050749">
    <property type="entry name" value="Glycosyl_Hydrolase_47"/>
</dbReference>
<dbReference type="InterPro" id="IPR001382">
    <property type="entry name" value="Glyco_hydro_47"/>
</dbReference>
<keyword evidence="5 13" id="KW-0378">Hydrolase</keyword>
<protein>
    <recommendedName>
        <fullName evidence="13">alpha-1,2-Mannosidase</fullName>
        <ecNumber evidence="13">3.2.1.-</ecNumber>
    </recommendedName>
</protein>
<keyword evidence="6 11" id="KW-0106">Calcium</keyword>
<dbReference type="OrthoDB" id="8118055at2759"/>
<feature type="disulfide bond" evidence="12">
    <location>
        <begin position="448"/>
        <end position="491"/>
    </location>
</feature>
<dbReference type="Proteomes" id="UP000053958">
    <property type="component" value="Unassembled WGS sequence"/>
</dbReference>
<dbReference type="GO" id="GO:0004571">
    <property type="term" value="F:mannosyl-oligosaccharide 1,2-alpha-mannosidase activity"/>
    <property type="evidence" value="ECO:0007669"/>
    <property type="project" value="UniProtKB-EC"/>
</dbReference>
<feature type="active site" evidence="10">
    <location>
        <position position="578"/>
    </location>
</feature>
<evidence type="ECO:0000256" key="3">
    <source>
        <dbReference type="ARBA" id="ARBA00007658"/>
    </source>
</evidence>
<reference evidence="16 17" key="1">
    <citation type="submission" date="2015-04" db="EMBL/GenBank/DDBJ databases">
        <authorList>
            <person name="Heijne W.H."/>
            <person name="Fedorova N.D."/>
            <person name="Nierman W.C."/>
            <person name="Vollebregt A.W."/>
            <person name="Zhao Z."/>
            <person name="Wu L."/>
            <person name="Kumar M."/>
            <person name="Stam H."/>
            <person name="van den Berg M.A."/>
            <person name="Pel H.J."/>
        </authorList>
    </citation>
    <scope>NUCLEOTIDE SEQUENCE [LARGE SCALE GENOMIC DNA]</scope>
    <source>
        <strain evidence="16 17">CBS 393.64</strain>
    </source>
</reference>
<evidence type="ECO:0000256" key="12">
    <source>
        <dbReference type="PIRSR" id="PIRSR601382-3"/>
    </source>
</evidence>
<dbReference type="InterPro" id="IPR036026">
    <property type="entry name" value="Seven-hairpin_glycosidases"/>
</dbReference>
<evidence type="ECO:0000256" key="8">
    <source>
        <dbReference type="ARBA" id="ARBA00047669"/>
    </source>
</evidence>
<dbReference type="PANTHER" id="PTHR11742:SF55">
    <property type="entry name" value="ENDOPLASMIC RETICULUM MANNOSYL-OLIGOSACCHARIDE 1,2-ALPHA-MANNOSIDASE"/>
    <property type="match status" value="1"/>
</dbReference>
<keyword evidence="15" id="KW-0812">Transmembrane</keyword>
<dbReference type="GO" id="GO:0036503">
    <property type="term" value="P:ERAD pathway"/>
    <property type="evidence" value="ECO:0007669"/>
    <property type="project" value="UniProtKB-ARBA"/>
</dbReference>
<evidence type="ECO:0000256" key="14">
    <source>
        <dbReference type="SAM" id="MobiDB-lite"/>
    </source>
</evidence>
<evidence type="ECO:0000256" key="5">
    <source>
        <dbReference type="ARBA" id="ARBA00022801"/>
    </source>
</evidence>
<feature type="compositionally biased region" description="Basic and acidic residues" evidence="14">
    <location>
        <begin position="699"/>
        <end position="710"/>
    </location>
</feature>
<evidence type="ECO:0000256" key="15">
    <source>
        <dbReference type="SAM" id="Phobius"/>
    </source>
</evidence>
<dbReference type="InterPro" id="IPR012341">
    <property type="entry name" value="6hp_glycosidase-like_sf"/>
</dbReference>
<evidence type="ECO:0000256" key="1">
    <source>
        <dbReference type="ARBA" id="ARBA00001913"/>
    </source>
</evidence>
<dbReference type="UniPathway" id="UPA00378"/>
<dbReference type="GO" id="GO:0016020">
    <property type="term" value="C:membrane"/>
    <property type="evidence" value="ECO:0007669"/>
    <property type="project" value="InterPro"/>
</dbReference>
<evidence type="ECO:0000256" key="6">
    <source>
        <dbReference type="ARBA" id="ARBA00022837"/>
    </source>
</evidence>
<evidence type="ECO:0000256" key="4">
    <source>
        <dbReference type="ARBA" id="ARBA00022723"/>
    </source>
</evidence>
<organism evidence="16 17">
    <name type="scientific">Rasamsonia emersonii (strain ATCC 16479 / CBS 393.64 / IMI 116815)</name>
    <dbReference type="NCBI Taxonomy" id="1408163"/>
    <lineage>
        <taxon>Eukaryota</taxon>
        <taxon>Fungi</taxon>
        <taxon>Dikarya</taxon>
        <taxon>Ascomycota</taxon>
        <taxon>Pezizomycotina</taxon>
        <taxon>Eurotiomycetes</taxon>
        <taxon>Eurotiomycetidae</taxon>
        <taxon>Eurotiales</taxon>
        <taxon>Trichocomaceae</taxon>
        <taxon>Rasamsonia</taxon>
    </lineage>
</organism>
<comment type="pathway">
    <text evidence="2">Protein modification; protein glycosylation.</text>
</comment>
<evidence type="ECO:0000256" key="13">
    <source>
        <dbReference type="RuleBase" id="RU361193"/>
    </source>
</evidence>
<gene>
    <name evidence="16" type="ORF">T310_3154</name>
</gene>
<dbReference type="GO" id="GO:0005509">
    <property type="term" value="F:calcium ion binding"/>
    <property type="evidence" value="ECO:0007669"/>
    <property type="project" value="InterPro"/>
</dbReference>
<dbReference type="EMBL" id="LASV01000124">
    <property type="protein sequence ID" value="KKA22800.1"/>
    <property type="molecule type" value="Genomic_DNA"/>
</dbReference>
<keyword evidence="4 11" id="KW-0479">Metal-binding</keyword>
<evidence type="ECO:0000256" key="10">
    <source>
        <dbReference type="PIRSR" id="PIRSR601382-1"/>
    </source>
</evidence>
<dbReference type="STRING" id="1408163.A0A0F4YXJ5"/>
<evidence type="ECO:0000313" key="16">
    <source>
        <dbReference type="EMBL" id="KKA22800.1"/>
    </source>
</evidence>
<dbReference type="Gene3D" id="1.50.10.10">
    <property type="match status" value="1"/>
</dbReference>
<comment type="catalytic activity">
    <reaction evidence="9">
        <text>N(4)-(alpha-D-Man-(1-&gt;2)-alpha-D-Man-(1-&gt;2)-alpha-D-Man-(1-&gt;3)-[alpha-D-Man-(1-&gt;2)-alpha-D-Man-(1-&gt;3)-[alpha-D-Man-(1-&gt;2)-alpha-D-Man-(1-&gt;6)]-alpha-D-Man-(1-&gt;6)]-beta-D-Man-(1-&gt;4)-beta-D-GlcNAc-(1-&gt;4)-beta-D-GlcNAc)-L-asparaginyl-[protein] (N-glucan mannose isomer 9A1,2,3B1,2,3) + 4 H2O = N(4)-(alpha-D-Man-(1-&gt;3)-[alpha-D-Man-(1-&gt;3)-[alpha-D-Man-(1-&gt;6)]-alpha-D-Man-(1-&gt;6)]-beta-D-Man-(1-&gt;4)-beta-D-GlcNAc-(1-&gt;4)-beta-D-GlcNAc)-L-asparaginyl-[protein] (N-glucan mannose isomer 5A1,2) + 4 beta-D-mannose</text>
        <dbReference type="Rhea" id="RHEA:56008"/>
        <dbReference type="Rhea" id="RHEA-COMP:14356"/>
        <dbReference type="Rhea" id="RHEA-COMP:14367"/>
        <dbReference type="ChEBI" id="CHEBI:15377"/>
        <dbReference type="ChEBI" id="CHEBI:28563"/>
        <dbReference type="ChEBI" id="CHEBI:59087"/>
        <dbReference type="ChEBI" id="CHEBI:139493"/>
        <dbReference type="EC" id="3.2.1.113"/>
    </reaction>
</comment>
<keyword evidence="13 16" id="KW-0326">Glycosidase</keyword>
<feature type="active site" description="Proton donor" evidence="10">
    <location>
        <position position="232"/>
    </location>
</feature>
<comment type="similarity">
    <text evidence="3 13">Belongs to the glycosyl hydrolase 47 family.</text>
</comment>
<keyword evidence="7 12" id="KW-1015">Disulfide bond</keyword>
<dbReference type="AlphaFoldDB" id="A0A0F4YXJ5"/>
<dbReference type="PRINTS" id="PR00747">
    <property type="entry name" value="GLYHDRLASE47"/>
</dbReference>